<comment type="caution">
    <text evidence="3">The sequence shown here is derived from an EMBL/GenBank/DDBJ whole genome shotgun (WGS) entry which is preliminary data.</text>
</comment>
<feature type="region of interest" description="Disordered" evidence="1">
    <location>
        <begin position="1"/>
        <end position="69"/>
    </location>
</feature>
<organism evidence="3 4">
    <name type="scientific">Arthrobacter methylotrophus</name>
    <dbReference type="NCBI Taxonomy" id="121291"/>
    <lineage>
        <taxon>Bacteria</taxon>
        <taxon>Bacillati</taxon>
        <taxon>Actinomycetota</taxon>
        <taxon>Actinomycetes</taxon>
        <taxon>Micrococcales</taxon>
        <taxon>Micrococcaceae</taxon>
        <taxon>Arthrobacter</taxon>
    </lineage>
</organism>
<evidence type="ECO:0000313" key="3">
    <source>
        <dbReference type="EMBL" id="MFB9715627.1"/>
    </source>
</evidence>
<evidence type="ECO:0000256" key="2">
    <source>
        <dbReference type="SAM" id="Phobius"/>
    </source>
</evidence>
<proteinExistence type="predicted"/>
<name>A0ABV5UTX3_9MICC</name>
<evidence type="ECO:0000313" key="4">
    <source>
        <dbReference type="Proteomes" id="UP001589536"/>
    </source>
</evidence>
<evidence type="ECO:0000256" key="1">
    <source>
        <dbReference type="SAM" id="MobiDB-lite"/>
    </source>
</evidence>
<feature type="region of interest" description="Disordered" evidence="1">
    <location>
        <begin position="100"/>
        <end position="131"/>
    </location>
</feature>
<sequence>MDQQNNPSVPGSEPENGHPQPVIRPLDDSGQPAAGWGAPGAPQPPVNQQPAAGWGAPQQHNPGQPRPSFFKSWSLKKGLIVGGVAVVVAAAAGAGAYAAGNGTAAADSTNTQGPGAGQNGQGGFGGPGGTNAGPGGLGVGMGGLNAAVHSEYVVLQNGSYVTMAGQLGTVTDISASSMTVKSGDGFTRSYALGTDVVVAEGMRQRGGGSTGTTLTLADVKSGSNVRVTALKESDKYTAQSIQIVTATASSSQGSGTTN</sequence>
<evidence type="ECO:0008006" key="5">
    <source>
        <dbReference type="Google" id="ProtNLM"/>
    </source>
</evidence>
<feature type="transmembrane region" description="Helical" evidence="2">
    <location>
        <begin position="79"/>
        <end position="100"/>
    </location>
</feature>
<keyword evidence="2" id="KW-0472">Membrane</keyword>
<keyword evidence="4" id="KW-1185">Reference proteome</keyword>
<gene>
    <name evidence="3" type="ORF">ACFFPI_16110</name>
</gene>
<keyword evidence="2" id="KW-1133">Transmembrane helix</keyword>
<dbReference type="EMBL" id="JBHMBH010000036">
    <property type="protein sequence ID" value="MFB9715627.1"/>
    <property type="molecule type" value="Genomic_DNA"/>
</dbReference>
<feature type="compositionally biased region" description="Low complexity" evidence="1">
    <location>
        <begin position="100"/>
        <end position="113"/>
    </location>
</feature>
<accession>A0ABV5UTX3</accession>
<feature type="compositionally biased region" description="Low complexity" evidence="1">
    <location>
        <begin position="30"/>
        <end position="40"/>
    </location>
</feature>
<dbReference type="RefSeq" id="WP_345050494.1">
    <property type="nucleotide sequence ID" value="NZ_BAABED010000001.1"/>
</dbReference>
<reference evidence="3 4" key="1">
    <citation type="submission" date="2024-09" db="EMBL/GenBank/DDBJ databases">
        <authorList>
            <person name="Sun Q."/>
            <person name="Mori K."/>
        </authorList>
    </citation>
    <scope>NUCLEOTIDE SEQUENCE [LARGE SCALE GENOMIC DNA]</scope>
    <source>
        <strain evidence="3 4">JCM 13519</strain>
    </source>
</reference>
<feature type="compositionally biased region" description="Gly residues" evidence="1">
    <location>
        <begin position="114"/>
        <end position="131"/>
    </location>
</feature>
<dbReference type="Proteomes" id="UP001589536">
    <property type="component" value="Unassembled WGS sequence"/>
</dbReference>
<protein>
    <recommendedName>
        <fullName evidence="5">DUF5666 domain-containing protein</fullName>
    </recommendedName>
</protein>
<feature type="compositionally biased region" description="Low complexity" evidence="1">
    <location>
        <begin position="48"/>
        <end position="59"/>
    </location>
</feature>
<keyword evidence="2" id="KW-0812">Transmembrane</keyword>